<organism evidence="2 3">
    <name type="scientific">Eumeta variegata</name>
    <name type="common">Bagworm moth</name>
    <name type="synonym">Eumeta japonica</name>
    <dbReference type="NCBI Taxonomy" id="151549"/>
    <lineage>
        <taxon>Eukaryota</taxon>
        <taxon>Metazoa</taxon>
        <taxon>Ecdysozoa</taxon>
        <taxon>Arthropoda</taxon>
        <taxon>Hexapoda</taxon>
        <taxon>Insecta</taxon>
        <taxon>Pterygota</taxon>
        <taxon>Neoptera</taxon>
        <taxon>Endopterygota</taxon>
        <taxon>Lepidoptera</taxon>
        <taxon>Glossata</taxon>
        <taxon>Ditrysia</taxon>
        <taxon>Tineoidea</taxon>
        <taxon>Psychidae</taxon>
        <taxon>Oiketicinae</taxon>
        <taxon>Eumeta</taxon>
    </lineage>
</organism>
<evidence type="ECO:0000256" key="1">
    <source>
        <dbReference type="SAM" id="MobiDB-lite"/>
    </source>
</evidence>
<dbReference type="PANTHER" id="PTHR28348:SF1">
    <property type="entry name" value="UPF0193 PROTEIN EVG1"/>
    <property type="match status" value="1"/>
</dbReference>
<feature type="region of interest" description="Disordered" evidence="1">
    <location>
        <begin position="9"/>
        <end position="34"/>
    </location>
</feature>
<proteinExistence type="predicted"/>
<feature type="region of interest" description="Disordered" evidence="1">
    <location>
        <begin position="120"/>
        <end position="151"/>
    </location>
</feature>
<evidence type="ECO:0000313" key="2">
    <source>
        <dbReference type="EMBL" id="GBP39877.1"/>
    </source>
</evidence>
<sequence length="188" mass="21080">MRLQQVMAYGDAGPSRACPPLRSRRPKSPMKVLPSSEDIKNDLLTQIRERINWLAEMEALGRGAEHRDIIQDQIAERLRNLDALGFDSISLSARSNVSKIESPKSLKIETTRSHQEIVQNGNTGRSNAKKNEMTSRSSDDSIKTAKSASSTIQQKGKSKVLSRNLLKEENVAAYDLITSLQYTPRRRC</sequence>
<dbReference type="Pfam" id="PF05250">
    <property type="entry name" value="UPF0193"/>
    <property type="match status" value="1"/>
</dbReference>
<dbReference type="PANTHER" id="PTHR28348">
    <property type="entry name" value="UPF0193 PROTEIN EVG1"/>
    <property type="match status" value="1"/>
</dbReference>
<feature type="compositionally biased region" description="Basic and acidic residues" evidence="1">
    <location>
        <begin position="129"/>
        <end position="143"/>
    </location>
</feature>
<dbReference type="EMBL" id="BGZK01000372">
    <property type="protein sequence ID" value="GBP39877.1"/>
    <property type="molecule type" value="Genomic_DNA"/>
</dbReference>
<gene>
    <name evidence="2" type="ORF">EVAR_29107_1</name>
</gene>
<name>A0A4C1VNE9_EUMVA</name>
<dbReference type="AlphaFoldDB" id="A0A4C1VNE9"/>
<keyword evidence="3" id="KW-1185">Reference proteome</keyword>
<reference evidence="2 3" key="1">
    <citation type="journal article" date="2019" name="Commun. Biol.">
        <title>The bagworm genome reveals a unique fibroin gene that provides high tensile strength.</title>
        <authorList>
            <person name="Kono N."/>
            <person name="Nakamura H."/>
            <person name="Ohtoshi R."/>
            <person name="Tomita M."/>
            <person name="Numata K."/>
            <person name="Arakawa K."/>
        </authorList>
    </citation>
    <scope>NUCLEOTIDE SEQUENCE [LARGE SCALE GENOMIC DNA]</scope>
</reference>
<dbReference type="Proteomes" id="UP000299102">
    <property type="component" value="Unassembled WGS sequence"/>
</dbReference>
<dbReference type="OrthoDB" id="10262032at2759"/>
<dbReference type="InterPro" id="IPR007914">
    <property type="entry name" value="UPF0193"/>
</dbReference>
<protein>
    <submittedName>
        <fullName evidence="2">UPF0193 protein EVG1 homolog</fullName>
    </submittedName>
</protein>
<accession>A0A4C1VNE9</accession>
<evidence type="ECO:0000313" key="3">
    <source>
        <dbReference type="Proteomes" id="UP000299102"/>
    </source>
</evidence>
<comment type="caution">
    <text evidence="2">The sequence shown here is derived from an EMBL/GenBank/DDBJ whole genome shotgun (WGS) entry which is preliminary data.</text>
</comment>